<feature type="active site" description="Nucleophile" evidence="9">
    <location>
        <position position="300"/>
    </location>
</feature>
<feature type="binding site" evidence="10">
    <location>
        <position position="531"/>
    </location>
    <ligand>
        <name>substrate</name>
    </ligand>
</feature>
<evidence type="ECO:0000256" key="7">
    <source>
        <dbReference type="ARBA" id="ARBA00023204"/>
    </source>
</evidence>
<dbReference type="GO" id="GO:0017005">
    <property type="term" value="F:3'-tyrosyl-DNA phosphodiesterase activity"/>
    <property type="evidence" value="ECO:0007669"/>
    <property type="project" value="TreeGrafter"/>
</dbReference>
<dbReference type="FunFam" id="3.30.870.10:FF:000031">
    <property type="entry name" value="Tyrosyl-DNA phosphodiesterase 1"/>
    <property type="match status" value="1"/>
</dbReference>
<feature type="active site" description="Proton donor/acceptor" evidence="9">
    <location>
        <position position="529"/>
    </location>
</feature>
<dbReference type="SUPFAM" id="SSF56024">
    <property type="entry name" value="Phospholipase D/nuclease"/>
    <property type="match status" value="2"/>
</dbReference>
<organism evidence="12 13">
    <name type="scientific">Vanilla planifolia</name>
    <name type="common">Vanilla</name>
    <dbReference type="NCBI Taxonomy" id="51239"/>
    <lineage>
        <taxon>Eukaryota</taxon>
        <taxon>Viridiplantae</taxon>
        <taxon>Streptophyta</taxon>
        <taxon>Embryophyta</taxon>
        <taxon>Tracheophyta</taxon>
        <taxon>Spermatophyta</taxon>
        <taxon>Magnoliopsida</taxon>
        <taxon>Liliopsida</taxon>
        <taxon>Asparagales</taxon>
        <taxon>Orchidaceae</taxon>
        <taxon>Vanilloideae</taxon>
        <taxon>Vanilleae</taxon>
        <taxon>Vanilla</taxon>
    </lineage>
</organism>
<dbReference type="CDD" id="cd09122">
    <property type="entry name" value="PLDc_Tdp1_1"/>
    <property type="match status" value="1"/>
</dbReference>
<accession>A0A835QJ79</accession>
<dbReference type="PANTHER" id="PTHR12415">
    <property type="entry name" value="TYROSYL-DNA PHOSPHODIESTERASE 1"/>
    <property type="match status" value="1"/>
</dbReference>
<gene>
    <name evidence="12" type="ORF">HPP92_017044</name>
</gene>
<dbReference type="SUPFAM" id="SSF49879">
    <property type="entry name" value="SMAD/FHA domain"/>
    <property type="match status" value="1"/>
</dbReference>
<dbReference type="GO" id="GO:0003697">
    <property type="term" value="F:single-stranded DNA binding"/>
    <property type="evidence" value="ECO:0007669"/>
    <property type="project" value="TreeGrafter"/>
</dbReference>
<sequence>MANSRVKIGLLFPLQSNIKTENLTSGISIFEGVNFVGRQDITKSDKRISRKHVSMHGSSDGIVELIVEGPNPIVFKSGGQKRKLCSQERAYLDDGDILEFIPGNHSFKYVKIATEPPSSSGRALSFSEQLRHVDVKSLVNESKHQILHCEASARMLQNSECCNLLEVDPSVTSKSVFSQPTSETYMISPTSMEAISEFDSGHRVSHVFHLMRVKGLPEWANKTAVSIHDVIEGNILVAILSNYMVDIDWLKTACPMLWEIPHVLVIHGESGARANHLQNTKPANWIIHKPALPISYGTHHSKAMVLVYPTGVRIIVHTANLIHVDWNNKTQGLWFQDFPWKDVKNLSDSSSFERDLLEYLHTLKMPDLIVNLPKLGNVNICASFFKKFDYSSAVVRLIASVPGYHSGSNLKKWGHMKVRSVLEECVFDKEFCKSPLVYQFSSLGSLDEKWMSEFGASMSSGILDDKSQLSTGKPLIIWPTVEDVRCSLEGYAAGSAIPSPRNNVEKDFLKKYWAKWKADHLGRCRAMPHIKSYARYNEQNLAWFLLTSANLSKAAWGALQRTTLNL</sequence>
<dbReference type="EMBL" id="JADCNM010000008">
    <property type="protein sequence ID" value="KAG0472498.1"/>
    <property type="molecule type" value="Genomic_DNA"/>
</dbReference>
<keyword evidence="6" id="KW-0269">Exonuclease</keyword>
<evidence type="ECO:0000256" key="4">
    <source>
        <dbReference type="ARBA" id="ARBA00022763"/>
    </source>
</evidence>
<comment type="similarity">
    <text evidence="2">Belongs to the tyrosyl-DNA phosphodiesterase family.</text>
</comment>
<evidence type="ECO:0000313" key="13">
    <source>
        <dbReference type="Proteomes" id="UP000639772"/>
    </source>
</evidence>
<dbReference type="OrthoDB" id="47785at2759"/>
<keyword evidence="4" id="KW-0227">DNA damage</keyword>
<evidence type="ECO:0000256" key="2">
    <source>
        <dbReference type="ARBA" id="ARBA00010205"/>
    </source>
</evidence>
<dbReference type="GO" id="GO:0006281">
    <property type="term" value="P:DNA repair"/>
    <property type="evidence" value="ECO:0007669"/>
    <property type="project" value="UniProtKB-KW"/>
</dbReference>
<evidence type="ECO:0000256" key="6">
    <source>
        <dbReference type="ARBA" id="ARBA00022839"/>
    </source>
</evidence>
<reference evidence="12 13" key="1">
    <citation type="journal article" date="2020" name="Nat. Food">
        <title>A phased Vanilla planifolia genome enables genetic improvement of flavour and production.</title>
        <authorList>
            <person name="Hasing T."/>
            <person name="Tang H."/>
            <person name="Brym M."/>
            <person name="Khazi F."/>
            <person name="Huang T."/>
            <person name="Chambers A.H."/>
        </authorList>
    </citation>
    <scope>NUCLEOTIDE SEQUENCE [LARGE SCALE GENOMIC DNA]</scope>
    <source>
        <tissue evidence="12">Leaf</tissue>
    </source>
</reference>
<evidence type="ECO:0000256" key="10">
    <source>
        <dbReference type="PIRSR" id="PIRSR610347-2"/>
    </source>
</evidence>
<keyword evidence="5" id="KW-0378">Hydrolase</keyword>
<evidence type="ECO:0000256" key="9">
    <source>
        <dbReference type="PIRSR" id="PIRSR610347-1"/>
    </source>
</evidence>
<evidence type="ECO:0000256" key="1">
    <source>
        <dbReference type="ARBA" id="ARBA00004123"/>
    </source>
</evidence>
<dbReference type="AlphaFoldDB" id="A0A835QJ79"/>
<dbReference type="Proteomes" id="UP000639772">
    <property type="component" value="Unassembled WGS sequence"/>
</dbReference>
<evidence type="ECO:0000256" key="8">
    <source>
        <dbReference type="ARBA" id="ARBA00023242"/>
    </source>
</evidence>
<dbReference type="GO" id="GO:0005634">
    <property type="term" value="C:nucleus"/>
    <property type="evidence" value="ECO:0007669"/>
    <property type="project" value="UniProtKB-SubCell"/>
</dbReference>
<dbReference type="InterPro" id="IPR010347">
    <property type="entry name" value="Tdp1"/>
</dbReference>
<feature type="site" description="Interaction with DNA" evidence="11">
    <location>
        <position position="552"/>
    </location>
</feature>
<name>A0A835QJ79_VANPL</name>
<dbReference type="Pfam" id="PF06087">
    <property type="entry name" value="Tyr-DNA_phospho"/>
    <property type="match status" value="1"/>
</dbReference>
<protein>
    <recommendedName>
        <fullName evidence="14">Tyrosyl-DNA phosphodiesterase 1</fullName>
    </recommendedName>
</protein>
<dbReference type="GO" id="GO:0004527">
    <property type="term" value="F:exonuclease activity"/>
    <property type="evidence" value="ECO:0007669"/>
    <property type="project" value="UniProtKB-KW"/>
</dbReference>
<evidence type="ECO:0000256" key="3">
    <source>
        <dbReference type="ARBA" id="ARBA00022722"/>
    </source>
</evidence>
<dbReference type="InterPro" id="IPR008984">
    <property type="entry name" value="SMAD_FHA_dom_sf"/>
</dbReference>
<dbReference type="Gene3D" id="3.30.870.10">
    <property type="entry name" value="Endonuclease Chain A"/>
    <property type="match status" value="2"/>
</dbReference>
<keyword evidence="7" id="KW-0234">DNA repair</keyword>
<dbReference type="PANTHER" id="PTHR12415:SF0">
    <property type="entry name" value="TYROSYL-DNA PHOSPHODIESTERASE 1"/>
    <property type="match status" value="1"/>
</dbReference>
<evidence type="ECO:0000313" key="12">
    <source>
        <dbReference type="EMBL" id="KAG0472498.1"/>
    </source>
</evidence>
<evidence type="ECO:0008006" key="14">
    <source>
        <dbReference type="Google" id="ProtNLM"/>
    </source>
</evidence>
<dbReference type="CDD" id="cd22671">
    <property type="entry name" value="FHA_APTX-like"/>
    <property type="match status" value="1"/>
</dbReference>
<evidence type="ECO:0000256" key="5">
    <source>
        <dbReference type="ARBA" id="ARBA00022801"/>
    </source>
</evidence>
<feature type="binding site" evidence="10">
    <location>
        <position position="302"/>
    </location>
    <ligand>
        <name>substrate</name>
    </ligand>
</feature>
<evidence type="ECO:0000256" key="11">
    <source>
        <dbReference type="PIRSR" id="PIRSR610347-3"/>
    </source>
</evidence>
<dbReference type="Gene3D" id="2.60.200.20">
    <property type="match status" value="1"/>
</dbReference>
<proteinExistence type="inferred from homology"/>
<comment type="caution">
    <text evidence="12">The sequence shown here is derived from an EMBL/GenBank/DDBJ whole genome shotgun (WGS) entry which is preliminary data.</text>
</comment>
<dbReference type="GO" id="GO:0003690">
    <property type="term" value="F:double-stranded DNA binding"/>
    <property type="evidence" value="ECO:0007669"/>
    <property type="project" value="TreeGrafter"/>
</dbReference>
<comment type="subcellular location">
    <subcellularLocation>
        <location evidence="1">Nucleus</location>
    </subcellularLocation>
</comment>
<dbReference type="FunFam" id="3.30.870.10:FF:000028">
    <property type="entry name" value="Tyrosyl-DNA phosphodiesterase 1"/>
    <property type="match status" value="1"/>
</dbReference>
<keyword evidence="3" id="KW-0540">Nuclease</keyword>
<keyword evidence="8" id="KW-0539">Nucleus</keyword>